<evidence type="ECO:0000256" key="6">
    <source>
        <dbReference type="ARBA" id="ARBA00022857"/>
    </source>
</evidence>
<keyword evidence="13" id="KW-1207">Sterol metabolism</keyword>
<keyword evidence="11" id="KW-0443">Lipid metabolism</keyword>
<keyword evidence="14" id="KW-0753">Steroid metabolism</keyword>
<evidence type="ECO:0000256" key="2">
    <source>
        <dbReference type="ARBA" id="ARBA00005402"/>
    </source>
</evidence>
<keyword evidence="6" id="KW-0521">NADP</keyword>
<dbReference type="AlphaFoldDB" id="A0A9N9EXM3"/>
<dbReference type="EC" id="1.3.1.71" evidence="16"/>
<evidence type="ECO:0000256" key="14">
    <source>
        <dbReference type="ARBA" id="ARBA00023221"/>
    </source>
</evidence>
<feature type="transmembrane region" description="Helical" evidence="18">
    <location>
        <begin position="324"/>
        <end position="342"/>
    </location>
</feature>
<evidence type="ECO:0000256" key="16">
    <source>
        <dbReference type="ARBA" id="ARBA00038892"/>
    </source>
</evidence>
<feature type="transmembrane region" description="Helical" evidence="18">
    <location>
        <begin position="247"/>
        <end position="266"/>
    </location>
</feature>
<keyword evidence="3" id="KW-0444">Lipid biosynthesis</keyword>
<evidence type="ECO:0000256" key="12">
    <source>
        <dbReference type="ARBA" id="ARBA00023136"/>
    </source>
</evidence>
<keyword evidence="10" id="KW-0756">Sterol biosynthesis</keyword>
<keyword evidence="5" id="KW-0256">Endoplasmic reticulum</keyword>
<evidence type="ECO:0000256" key="13">
    <source>
        <dbReference type="ARBA" id="ARBA00023166"/>
    </source>
</evidence>
<comment type="subcellular location">
    <subcellularLocation>
        <location evidence="1">Endoplasmic reticulum membrane</location>
        <topology evidence="1">Multi-pass membrane protein</topology>
    </subcellularLocation>
</comment>
<dbReference type="GO" id="GO:0000246">
    <property type="term" value="F:Delta24(24-1) sterol reductase activity"/>
    <property type="evidence" value="ECO:0007669"/>
    <property type="project" value="UniProtKB-EC"/>
</dbReference>
<dbReference type="Pfam" id="PF01222">
    <property type="entry name" value="ERG4_ERG24"/>
    <property type="match status" value="1"/>
</dbReference>
<keyword evidence="20" id="KW-1185">Reference proteome</keyword>
<evidence type="ECO:0000256" key="4">
    <source>
        <dbReference type="ARBA" id="ARBA00022692"/>
    </source>
</evidence>
<dbReference type="GO" id="GO:0006696">
    <property type="term" value="P:ergosterol biosynthetic process"/>
    <property type="evidence" value="ECO:0007669"/>
    <property type="project" value="TreeGrafter"/>
</dbReference>
<comment type="pathway">
    <text evidence="15">Steroid metabolism; ergosterol biosynthesis.</text>
</comment>
<keyword evidence="8 18" id="KW-1133">Transmembrane helix</keyword>
<dbReference type="PROSITE" id="PS01017">
    <property type="entry name" value="STEROL_REDUCT_1"/>
    <property type="match status" value="1"/>
</dbReference>
<dbReference type="OrthoDB" id="5326588at2759"/>
<dbReference type="Gene3D" id="1.20.120.1630">
    <property type="match status" value="1"/>
</dbReference>
<keyword evidence="9" id="KW-0560">Oxidoreductase</keyword>
<dbReference type="FunFam" id="1.20.120.1630:FF:000003">
    <property type="entry name" value="C-24(28) sterol reductase"/>
    <property type="match status" value="1"/>
</dbReference>
<feature type="transmembrane region" description="Helical" evidence="18">
    <location>
        <begin position="133"/>
        <end position="157"/>
    </location>
</feature>
<evidence type="ECO:0000256" key="9">
    <source>
        <dbReference type="ARBA" id="ARBA00023002"/>
    </source>
</evidence>
<feature type="transmembrane region" description="Helical" evidence="18">
    <location>
        <begin position="169"/>
        <end position="190"/>
    </location>
</feature>
<evidence type="ECO:0000256" key="11">
    <source>
        <dbReference type="ARBA" id="ARBA00023098"/>
    </source>
</evidence>
<sequence>MSRQKPLKSSEQSIPAYSSITINGESSENIDEVVDNEVVLEFGGPWGVTAMMIGFPPLMYYLWGCLNFYGGAIVSPLNRDLWKQIIDGAYPTWHATTIYVLFVLFQLFLAYIMPGPIVQGAPVPSLKGRKLDYLCNGLTSWYATLIVSCVLHLNGWFRLSEVIDEFGHLMTAAIMTAFILTIMIYVIAVATNKQHRMSGYLMYDLFMGAPLNPRIRHVDLKMFAEVRITWVLLFFITISAAVKQYELFGYVSAPMWFMVLAHFLYTNACMKGEECIPTTWDMTYEKFGFMLIFWNLAGVPFTYCYSTLYLHISSINNNKPVEHSLGFTVFCYVLLLVGYYIWDTANSQKNRFRMIMNGTYISRYAFPQLPWGTLENPTFIKTQQGNLLLTGGWWSIARKIHYTADLIMAFSWAFITGFETVIPFFYPVFFVIVLIHRVSRDMHRCARKYGKDWEEYCKKVPYIFIPGVY</sequence>
<keyword evidence="7" id="KW-0752">Steroid biosynthesis</keyword>
<evidence type="ECO:0000256" key="7">
    <source>
        <dbReference type="ARBA" id="ARBA00022955"/>
    </source>
</evidence>
<evidence type="ECO:0000256" key="10">
    <source>
        <dbReference type="ARBA" id="ARBA00023011"/>
    </source>
</evidence>
<organism evidence="19 20">
    <name type="scientific">Paraglomus occultum</name>
    <dbReference type="NCBI Taxonomy" id="144539"/>
    <lineage>
        <taxon>Eukaryota</taxon>
        <taxon>Fungi</taxon>
        <taxon>Fungi incertae sedis</taxon>
        <taxon>Mucoromycota</taxon>
        <taxon>Glomeromycotina</taxon>
        <taxon>Glomeromycetes</taxon>
        <taxon>Paraglomerales</taxon>
        <taxon>Paraglomeraceae</taxon>
        <taxon>Paraglomus</taxon>
    </lineage>
</organism>
<feature type="transmembrane region" description="Helical" evidence="18">
    <location>
        <begin position="287"/>
        <end position="312"/>
    </location>
</feature>
<feature type="transmembrane region" description="Helical" evidence="18">
    <location>
        <begin position="90"/>
        <end position="112"/>
    </location>
</feature>
<evidence type="ECO:0000256" key="3">
    <source>
        <dbReference type="ARBA" id="ARBA00022516"/>
    </source>
</evidence>
<reference evidence="19" key="1">
    <citation type="submission" date="2021-06" db="EMBL/GenBank/DDBJ databases">
        <authorList>
            <person name="Kallberg Y."/>
            <person name="Tangrot J."/>
            <person name="Rosling A."/>
        </authorList>
    </citation>
    <scope>NUCLEOTIDE SEQUENCE</scope>
    <source>
        <strain evidence="19">IA702</strain>
    </source>
</reference>
<accession>A0A9N9EXM3</accession>
<keyword evidence="4 18" id="KW-0812">Transmembrane</keyword>
<comment type="similarity">
    <text evidence="2">Belongs to the ERG4/ERG24 family.</text>
</comment>
<comment type="caution">
    <text evidence="19">The sequence shown here is derived from an EMBL/GenBank/DDBJ whole genome shotgun (WGS) entry which is preliminary data.</text>
</comment>
<dbReference type="PANTHER" id="PTHR21257:SF31">
    <property type="entry name" value="DELTA(24(24(1)))-STEROL REDUCTASE ERG4"/>
    <property type="match status" value="1"/>
</dbReference>
<gene>
    <name evidence="19" type="ORF">POCULU_LOCUS2423</name>
</gene>
<feature type="transmembrane region" description="Helical" evidence="18">
    <location>
        <begin position="222"/>
        <end position="241"/>
    </location>
</feature>
<evidence type="ECO:0000256" key="18">
    <source>
        <dbReference type="SAM" id="Phobius"/>
    </source>
</evidence>
<evidence type="ECO:0000313" key="19">
    <source>
        <dbReference type="EMBL" id="CAG8498011.1"/>
    </source>
</evidence>
<evidence type="ECO:0000256" key="5">
    <source>
        <dbReference type="ARBA" id="ARBA00022824"/>
    </source>
</evidence>
<keyword evidence="12 18" id="KW-0472">Membrane</keyword>
<dbReference type="Proteomes" id="UP000789572">
    <property type="component" value="Unassembled WGS sequence"/>
</dbReference>
<name>A0A9N9EXM3_9GLOM</name>
<evidence type="ECO:0000256" key="1">
    <source>
        <dbReference type="ARBA" id="ARBA00004477"/>
    </source>
</evidence>
<evidence type="ECO:0000256" key="15">
    <source>
        <dbReference type="ARBA" id="ARBA00029435"/>
    </source>
</evidence>
<dbReference type="PANTHER" id="PTHR21257">
    <property type="entry name" value="DELTA(14)-STEROL REDUCTASE"/>
    <property type="match status" value="1"/>
</dbReference>
<comment type="catalytic activity">
    <reaction evidence="17">
        <text>ergosterol + NADP(+) = ergosta-5,7,22,24(28)-tetraen-3beta-ol + NADPH + H(+)</text>
        <dbReference type="Rhea" id="RHEA:18501"/>
        <dbReference type="ChEBI" id="CHEBI:15378"/>
        <dbReference type="ChEBI" id="CHEBI:16933"/>
        <dbReference type="ChEBI" id="CHEBI:18249"/>
        <dbReference type="ChEBI" id="CHEBI:57783"/>
        <dbReference type="ChEBI" id="CHEBI:58349"/>
        <dbReference type="EC" id="1.3.1.71"/>
    </reaction>
    <physiologicalReaction direction="right-to-left" evidence="17">
        <dbReference type="Rhea" id="RHEA:18503"/>
    </physiologicalReaction>
</comment>
<evidence type="ECO:0000256" key="17">
    <source>
        <dbReference type="ARBA" id="ARBA00048918"/>
    </source>
</evidence>
<feature type="transmembrane region" description="Helical" evidence="18">
    <location>
        <begin position="58"/>
        <end position="78"/>
    </location>
</feature>
<protein>
    <recommendedName>
        <fullName evidence="16">Delta(24(24(1)))-sterol reductase</fullName>
        <ecNumber evidence="16">1.3.1.71</ecNumber>
    </recommendedName>
</protein>
<dbReference type="InterPro" id="IPR001171">
    <property type="entry name" value="ERG24_DHCR-like"/>
</dbReference>
<dbReference type="InterPro" id="IPR018083">
    <property type="entry name" value="Sterol_reductase_CS"/>
</dbReference>
<dbReference type="PROSITE" id="PS01018">
    <property type="entry name" value="STEROL_REDUCT_2"/>
    <property type="match status" value="1"/>
</dbReference>
<dbReference type="GO" id="GO:0005789">
    <property type="term" value="C:endoplasmic reticulum membrane"/>
    <property type="evidence" value="ECO:0007669"/>
    <property type="project" value="UniProtKB-SubCell"/>
</dbReference>
<evidence type="ECO:0000256" key="8">
    <source>
        <dbReference type="ARBA" id="ARBA00022989"/>
    </source>
</evidence>
<proteinExistence type="inferred from homology"/>
<dbReference type="EMBL" id="CAJVPJ010000225">
    <property type="protein sequence ID" value="CAG8498011.1"/>
    <property type="molecule type" value="Genomic_DNA"/>
</dbReference>
<evidence type="ECO:0000313" key="20">
    <source>
        <dbReference type="Proteomes" id="UP000789572"/>
    </source>
</evidence>